<feature type="transmembrane region" description="Helical" evidence="6">
    <location>
        <begin position="329"/>
        <end position="348"/>
    </location>
</feature>
<evidence type="ECO:0000256" key="5">
    <source>
        <dbReference type="ARBA" id="ARBA00023136"/>
    </source>
</evidence>
<comment type="subcellular location">
    <subcellularLocation>
        <location evidence="1">Cell membrane</location>
        <topology evidence="1">Multi-pass membrane protein</topology>
    </subcellularLocation>
</comment>
<dbReference type="PANTHER" id="PTHR39087:SF2">
    <property type="entry name" value="UPF0104 MEMBRANE PROTEIN MJ1595"/>
    <property type="match status" value="1"/>
</dbReference>
<feature type="transmembrane region" description="Helical" evidence="6">
    <location>
        <begin position="301"/>
        <end position="323"/>
    </location>
</feature>
<gene>
    <name evidence="7" type="ORF">H8E23_02975</name>
</gene>
<evidence type="ECO:0000256" key="1">
    <source>
        <dbReference type="ARBA" id="ARBA00004651"/>
    </source>
</evidence>
<feature type="transmembrane region" description="Helical" evidence="6">
    <location>
        <begin position="124"/>
        <end position="143"/>
    </location>
</feature>
<name>A0A8J6NQF0_9BACT</name>
<evidence type="ECO:0000256" key="2">
    <source>
        <dbReference type="ARBA" id="ARBA00022475"/>
    </source>
</evidence>
<organism evidence="7 8">
    <name type="scientific">Candidatus Desulfatibia profunda</name>
    <dbReference type="NCBI Taxonomy" id="2841695"/>
    <lineage>
        <taxon>Bacteria</taxon>
        <taxon>Pseudomonadati</taxon>
        <taxon>Thermodesulfobacteriota</taxon>
        <taxon>Desulfobacteria</taxon>
        <taxon>Desulfobacterales</taxon>
        <taxon>Desulfobacterales incertae sedis</taxon>
        <taxon>Candidatus Desulfatibia</taxon>
    </lineage>
</organism>
<dbReference type="AlphaFoldDB" id="A0A8J6NQF0"/>
<comment type="caution">
    <text evidence="7">The sequence shown here is derived from an EMBL/GenBank/DDBJ whole genome shotgun (WGS) entry which is preliminary data.</text>
</comment>
<keyword evidence="3 6" id="KW-0812">Transmembrane</keyword>
<evidence type="ECO:0000256" key="6">
    <source>
        <dbReference type="SAM" id="Phobius"/>
    </source>
</evidence>
<evidence type="ECO:0000256" key="3">
    <source>
        <dbReference type="ARBA" id="ARBA00022692"/>
    </source>
</evidence>
<dbReference type="Proteomes" id="UP000603434">
    <property type="component" value="Unassembled WGS sequence"/>
</dbReference>
<evidence type="ECO:0000256" key="4">
    <source>
        <dbReference type="ARBA" id="ARBA00022989"/>
    </source>
</evidence>
<keyword evidence="5 6" id="KW-0472">Membrane</keyword>
<feature type="transmembrane region" description="Helical" evidence="6">
    <location>
        <begin position="163"/>
        <end position="184"/>
    </location>
</feature>
<sequence>MKKKATISLILGITLSAVALYLAFRNVPFPELLIYLASINYLWIVPSVLLTFVIFALRAYRWQIILESAHKVGFWQAFHPLMVGFMINCVLPGRVGELARPAVLLKKENVPFSTGLATVAAERVFDIGILIALFAVLLATVQIDPNLDIAFGGYHLNRETLVIAGRSLLQLLLILIAGIVMVCFDKTRKVINNAIMGLPSIFFFSGSDFKKKIQQRYCIPLIHFVENFASGFALVKHPAKIYLCTGISMVIWGLSAFSYYIFSLGCPGIELSFSEISAVMIIICFFIALPSVPGFWGIWEAGGVFALTLFGVSTKAAAGFTLANHAVQIFPVIIIGLVSAMVTSVNILQVSHGNKES</sequence>
<dbReference type="InterPro" id="IPR022791">
    <property type="entry name" value="L-PG_synthase/AglD"/>
</dbReference>
<evidence type="ECO:0000313" key="8">
    <source>
        <dbReference type="Proteomes" id="UP000603434"/>
    </source>
</evidence>
<feature type="transmembrane region" description="Helical" evidence="6">
    <location>
        <begin position="241"/>
        <end position="262"/>
    </location>
</feature>
<dbReference type="GO" id="GO:0005886">
    <property type="term" value="C:plasma membrane"/>
    <property type="evidence" value="ECO:0007669"/>
    <property type="project" value="UniProtKB-SubCell"/>
</dbReference>
<dbReference type="Pfam" id="PF03706">
    <property type="entry name" value="LPG_synthase_TM"/>
    <property type="match status" value="1"/>
</dbReference>
<accession>A0A8J6NQF0</accession>
<proteinExistence type="predicted"/>
<reference evidence="7 8" key="1">
    <citation type="submission" date="2020-08" db="EMBL/GenBank/DDBJ databases">
        <title>Bridging the membrane lipid divide: bacteria of the FCB group superphylum have the potential to synthesize archaeal ether lipids.</title>
        <authorList>
            <person name="Villanueva L."/>
            <person name="Von Meijenfeldt F.A.B."/>
            <person name="Westbye A.B."/>
            <person name="Yadav S."/>
            <person name="Hopmans E.C."/>
            <person name="Dutilh B.E."/>
            <person name="Sinninghe Damste J.S."/>
        </authorList>
    </citation>
    <scope>NUCLEOTIDE SEQUENCE [LARGE SCALE GENOMIC DNA]</scope>
    <source>
        <strain evidence="7">NIOZ-UU30</strain>
    </source>
</reference>
<evidence type="ECO:0000313" key="7">
    <source>
        <dbReference type="EMBL" id="MBC8360349.1"/>
    </source>
</evidence>
<dbReference type="PANTHER" id="PTHR39087">
    <property type="entry name" value="UPF0104 MEMBRANE PROTEIN MJ1595"/>
    <property type="match status" value="1"/>
</dbReference>
<keyword evidence="4 6" id="KW-1133">Transmembrane helix</keyword>
<dbReference type="NCBIfam" id="TIGR00374">
    <property type="entry name" value="flippase-like domain"/>
    <property type="match status" value="1"/>
</dbReference>
<dbReference type="EMBL" id="JACNJH010000083">
    <property type="protein sequence ID" value="MBC8360349.1"/>
    <property type="molecule type" value="Genomic_DNA"/>
</dbReference>
<keyword evidence="2" id="KW-1003">Cell membrane</keyword>
<feature type="transmembrane region" description="Helical" evidence="6">
    <location>
        <begin position="41"/>
        <end position="60"/>
    </location>
</feature>
<feature type="transmembrane region" description="Helical" evidence="6">
    <location>
        <begin position="268"/>
        <end position="289"/>
    </location>
</feature>
<protein>
    <submittedName>
        <fullName evidence="7">Flippase-like domain-containing protein</fullName>
    </submittedName>
</protein>